<evidence type="ECO:0000313" key="1">
    <source>
        <dbReference type="Proteomes" id="UP000887564"/>
    </source>
</evidence>
<reference evidence="2" key="1">
    <citation type="submission" date="2022-11" db="UniProtKB">
        <authorList>
            <consortium name="WormBaseParasite"/>
        </authorList>
    </citation>
    <scope>IDENTIFICATION</scope>
</reference>
<organism evidence="1 2">
    <name type="scientific">Parascaris equorum</name>
    <name type="common">Equine roundworm</name>
    <dbReference type="NCBI Taxonomy" id="6256"/>
    <lineage>
        <taxon>Eukaryota</taxon>
        <taxon>Metazoa</taxon>
        <taxon>Ecdysozoa</taxon>
        <taxon>Nematoda</taxon>
        <taxon>Chromadorea</taxon>
        <taxon>Rhabditida</taxon>
        <taxon>Spirurina</taxon>
        <taxon>Ascaridomorpha</taxon>
        <taxon>Ascaridoidea</taxon>
        <taxon>Ascarididae</taxon>
        <taxon>Parascaris</taxon>
    </lineage>
</organism>
<protein>
    <submittedName>
        <fullName evidence="2">Uncharacterized protein</fullName>
    </submittedName>
</protein>
<dbReference type="Proteomes" id="UP000887564">
    <property type="component" value="Unplaced"/>
</dbReference>
<dbReference type="AlphaFoldDB" id="A0A914RXM6"/>
<proteinExistence type="predicted"/>
<accession>A0A914RXM6</accession>
<sequence length="74" mass="8461">MNDEDRRPDQEMRQYRIKEGIEDCEEKCWEGSAATNGNVVEGIANGNSEEAKRVCTRTWAAGHNFDPQTLFRKA</sequence>
<dbReference type="WBParaSite" id="PEQ_0001125501-mRNA-1">
    <property type="protein sequence ID" value="PEQ_0001125501-mRNA-1"/>
    <property type="gene ID" value="PEQ_0001125501"/>
</dbReference>
<keyword evidence="1" id="KW-1185">Reference proteome</keyword>
<name>A0A914RXM6_PAREQ</name>
<evidence type="ECO:0000313" key="2">
    <source>
        <dbReference type="WBParaSite" id="PEQ_0001125501-mRNA-1"/>
    </source>
</evidence>